<dbReference type="GO" id="GO:0004044">
    <property type="term" value="F:amidophosphoribosyltransferase activity"/>
    <property type="evidence" value="ECO:0007669"/>
    <property type="project" value="UniProtKB-EC"/>
</dbReference>
<accession>A0ABM9DS19</accession>
<evidence type="ECO:0000313" key="1">
    <source>
        <dbReference type="EMBL" id="CAH2399484.1"/>
    </source>
</evidence>
<keyword evidence="2" id="KW-1185">Reference proteome</keyword>
<proteinExistence type="predicted"/>
<keyword evidence="1" id="KW-0808">Transferase</keyword>
<keyword evidence="1" id="KW-0328">Glycosyltransferase</keyword>
<reference evidence="1 2" key="1">
    <citation type="submission" date="2022-03" db="EMBL/GenBank/DDBJ databases">
        <authorList>
            <person name="Brunel B."/>
        </authorList>
    </citation>
    <scope>NUCLEOTIDE SEQUENCE [LARGE SCALE GENOMIC DNA]</scope>
    <source>
        <strain evidence="1">STM5069sample</strain>
    </source>
</reference>
<organism evidence="1 2">
    <name type="scientific">Mesorhizobium escarrei</name>
    <dbReference type="NCBI Taxonomy" id="666018"/>
    <lineage>
        <taxon>Bacteria</taxon>
        <taxon>Pseudomonadati</taxon>
        <taxon>Pseudomonadota</taxon>
        <taxon>Alphaproteobacteria</taxon>
        <taxon>Hyphomicrobiales</taxon>
        <taxon>Phyllobacteriaceae</taxon>
        <taxon>Mesorhizobium</taxon>
    </lineage>
</organism>
<name>A0ABM9DS19_9HYPH</name>
<protein>
    <submittedName>
        <fullName evidence="1">Amidophosphoribosyltransferase</fullName>
        <ecNumber evidence="1">2.4.2.14</ecNumber>
    </submittedName>
</protein>
<dbReference type="EMBL" id="CAKXZT010000116">
    <property type="protein sequence ID" value="CAH2399484.1"/>
    <property type="molecule type" value="Genomic_DNA"/>
</dbReference>
<sequence length="123" mass="13682">MAKFIPVDSLGFLSIDGLYRALGETARENKQPQFCDACFTAEYPTRLLDQEGGQRPALSNCRRMITLASQLERLRVQYEPRYTARPESEGGRRAKPVLVSCLCDGREGLESRLTGVGFSSSSM</sequence>
<comment type="caution">
    <text evidence="1">The sequence shown here is derived from an EMBL/GenBank/DDBJ whole genome shotgun (WGS) entry which is preliminary data.</text>
</comment>
<dbReference type="EC" id="2.4.2.14" evidence="1"/>
<dbReference type="InterPro" id="IPR029057">
    <property type="entry name" value="PRTase-like"/>
</dbReference>
<gene>
    <name evidence="1" type="ORF">MES5069_220186</name>
</gene>
<dbReference type="SUPFAM" id="SSF53271">
    <property type="entry name" value="PRTase-like"/>
    <property type="match status" value="1"/>
</dbReference>
<evidence type="ECO:0000313" key="2">
    <source>
        <dbReference type="Proteomes" id="UP001153050"/>
    </source>
</evidence>
<dbReference type="Proteomes" id="UP001153050">
    <property type="component" value="Unassembled WGS sequence"/>
</dbReference>